<proteinExistence type="inferred from homology"/>
<reference evidence="6 7" key="1">
    <citation type="journal article" date="2023" name="Nat. Commun.">
        <title>Origin of minicircular mitochondrial genomes in red algae.</title>
        <authorList>
            <person name="Lee Y."/>
            <person name="Cho C.H."/>
            <person name="Lee Y.M."/>
            <person name="Park S.I."/>
            <person name="Yang J.H."/>
            <person name="West J.A."/>
            <person name="Bhattacharya D."/>
            <person name="Yoon H.S."/>
        </authorList>
    </citation>
    <scope>NUCLEOTIDE SEQUENCE [LARGE SCALE GENOMIC DNA]</scope>
    <source>
        <strain evidence="6 7">CCMP1338</strain>
        <tissue evidence="6">Whole cell</tissue>
    </source>
</reference>
<dbReference type="PANTHER" id="PTHR21373">
    <property type="entry name" value="GLUCOSE REPRESSIBLE PROTEIN MAK10"/>
    <property type="match status" value="1"/>
</dbReference>
<sequence>MCDEDYLDVSGFLEEAVERMEVGELIHGEDFSLQDSMAAIGLMNPKMDVGFGDRVRAYDVDLKWNLSPEELVSLADEFLRREAVWLEAHTLPQTIYASVYLLRMEECRSPLLNALLRMTATRVSLLKDIIAGGKTTTDDEDFLAGNFGLPLIPILSIEENANLATAAYAELPAQTSDPYVSALRNRIVWRALYHGSLICMVQCQQLDYPEEVISKLQHTMEVLRKSKETMAKVPAPGFDERVTRHLILTSPPRSTTFLSTEEAYDYYERNLDQLIQMCTLSVKYLSEENVMSGCMMTYTLNMIALYNSRLRPTTLSRSILQRMIVDPFLVTKLIGDKVRIETFGSSLHQSIMLLLETLCRNRARQRRKLLRVLNLLKRDKELPPNADEEGPTESIPGNASEASIEIIRQLYAKASISEKKKSFLFPSAGKNGSRALDATLLSLEVTIFVVTHHLVLGFECDLYSNFELHAVYTNLINLMEISVQVHSHASNQSPLRQFLRFFDEGRMDLSRVMEITLRRANVFWHPNSLSQLGSESKWYHDRFEPPESNVGLPTYLTYAEFVATRDSSKRDIEDAAALLKSARSNFEKASRLCVQWTSIGQWFHDEVRDLAKTAIANSVEFIRASKILGSKEEISVNLKFVHHRHFPVVSFSQ</sequence>
<evidence type="ECO:0000256" key="2">
    <source>
        <dbReference type="ARBA" id="ARBA00006289"/>
    </source>
</evidence>
<keyword evidence="7" id="KW-1185">Reference proteome</keyword>
<dbReference type="Pfam" id="PF04112">
    <property type="entry name" value="Mak10"/>
    <property type="match status" value="1"/>
</dbReference>
<name>A0AAV8UY10_9RHOD</name>
<protein>
    <submittedName>
        <fullName evidence="6">Uncharacterized protein</fullName>
    </submittedName>
</protein>
<accession>A0AAV8UY10</accession>
<feature type="domain" description="NAA35-like TPR repeats" evidence="5">
    <location>
        <begin position="531"/>
        <end position="649"/>
    </location>
</feature>
<dbReference type="Proteomes" id="UP001157974">
    <property type="component" value="Unassembled WGS sequence"/>
</dbReference>
<organism evidence="6 7">
    <name type="scientific">Rhodosorus marinus</name>
    <dbReference type="NCBI Taxonomy" id="101924"/>
    <lineage>
        <taxon>Eukaryota</taxon>
        <taxon>Rhodophyta</taxon>
        <taxon>Stylonematophyceae</taxon>
        <taxon>Stylonematales</taxon>
        <taxon>Stylonemataceae</taxon>
        <taxon>Rhodosorus</taxon>
    </lineage>
</organism>
<dbReference type="AlphaFoldDB" id="A0AAV8UY10"/>
<evidence type="ECO:0000256" key="3">
    <source>
        <dbReference type="ARBA" id="ARBA00022490"/>
    </source>
</evidence>
<gene>
    <name evidence="6" type="ORF">NDN08_002395</name>
</gene>
<comment type="subcellular location">
    <subcellularLocation>
        <location evidence="1">Cytoplasm</location>
    </subcellularLocation>
</comment>
<feature type="domain" description="NAA35-like N-terminal" evidence="4">
    <location>
        <begin position="23"/>
        <end position="106"/>
    </location>
</feature>
<evidence type="ECO:0000259" key="5">
    <source>
        <dbReference type="Pfam" id="PF25789"/>
    </source>
</evidence>
<evidence type="ECO:0000259" key="4">
    <source>
        <dbReference type="Pfam" id="PF04112"/>
    </source>
</evidence>
<evidence type="ECO:0000313" key="6">
    <source>
        <dbReference type="EMBL" id="KAJ8905892.1"/>
    </source>
</evidence>
<dbReference type="GO" id="GO:0031417">
    <property type="term" value="C:NatC complex"/>
    <property type="evidence" value="ECO:0007669"/>
    <property type="project" value="InterPro"/>
</dbReference>
<comment type="similarity">
    <text evidence="2">Belongs to the MAK10 family.</text>
</comment>
<dbReference type="PANTHER" id="PTHR21373:SF0">
    <property type="entry name" value="N-ALPHA-ACETYLTRANSFERASE 35, NATC AUXILIARY SUBUNIT"/>
    <property type="match status" value="1"/>
</dbReference>
<dbReference type="InterPro" id="IPR057983">
    <property type="entry name" value="NAA35-like_N"/>
</dbReference>
<dbReference type="Pfam" id="PF25789">
    <property type="entry name" value="TPR_NAA35"/>
    <property type="match status" value="1"/>
</dbReference>
<dbReference type="EMBL" id="JAMWBK010000004">
    <property type="protein sequence ID" value="KAJ8905892.1"/>
    <property type="molecule type" value="Genomic_DNA"/>
</dbReference>
<comment type="caution">
    <text evidence="6">The sequence shown here is derived from an EMBL/GenBank/DDBJ whole genome shotgun (WGS) entry which is preliminary data.</text>
</comment>
<keyword evidence="3" id="KW-0963">Cytoplasm</keyword>
<dbReference type="InterPro" id="IPR007244">
    <property type="entry name" value="Naa35_N"/>
</dbReference>
<dbReference type="InterPro" id="IPR057982">
    <property type="entry name" value="TPR_NAA35"/>
</dbReference>
<evidence type="ECO:0000256" key="1">
    <source>
        <dbReference type="ARBA" id="ARBA00004496"/>
    </source>
</evidence>
<evidence type="ECO:0000313" key="7">
    <source>
        <dbReference type="Proteomes" id="UP001157974"/>
    </source>
</evidence>